<dbReference type="InterPro" id="IPR023198">
    <property type="entry name" value="PGP-like_dom2"/>
</dbReference>
<dbReference type="EMBL" id="ADLN01000005">
    <property type="protein sequence ID" value="EHI61379.1"/>
    <property type="molecule type" value="Genomic_DNA"/>
</dbReference>
<dbReference type="NCBIfam" id="TIGR01549">
    <property type="entry name" value="HAD-SF-IA-v1"/>
    <property type="match status" value="1"/>
</dbReference>
<evidence type="ECO:0000313" key="6">
    <source>
        <dbReference type="Proteomes" id="UP000005384"/>
    </source>
</evidence>
<dbReference type="Proteomes" id="UP000005384">
    <property type="component" value="Unassembled WGS sequence"/>
</dbReference>
<dbReference type="GO" id="GO:0046872">
    <property type="term" value="F:metal ion binding"/>
    <property type="evidence" value="ECO:0007669"/>
    <property type="project" value="UniProtKB-KW"/>
</dbReference>
<evidence type="ECO:0000256" key="3">
    <source>
        <dbReference type="ARBA" id="ARBA00022723"/>
    </source>
</evidence>
<evidence type="ECO:0000256" key="2">
    <source>
        <dbReference type="ARBA" id="ARBA00006171"/>
    </source>
</evidence>
<dbReference type="SFLD" id="SFLDG01129">
    <property type="entry name" value="C1.5:_HAD__Beta-PGM__Phosphata"/>
    <property type="match status" value="1"/>
</dbReference>
<dbReference type="SUPFAM" id="SSF56784">
    <property type="entry name" value="HAD-like"/>
    <property type="match status" value="1"/>
</dbReference>
<dbReference type="InterPro" id="IPR051600">
    <property type="entry name" value="Beta-PGM-like"/>
</dbReference>
<sequence length="211" mass="23838">MKKIEAVIFDMDGVLIDAKEWHYEALNKALALFGYQISRYEHLVTYDGLPTRKKLEMLSMEQGLPVQLHSFINEMKQLYTMEIVYAKCNPVFQHEYALSQLKANGYKIGVASNSIKNSIEVMMKKSALSQYLDIIMSNEDVTEGKPNPEIYTKTINTLKLKPEQCLVVEDNINGINAAKAAGAYVLTVGTVQDVTFDNIMTMIKTIERGDL</sequence>
<dbReference type="Pfam" id="PF13419">
    <property type="entry name" value="HAD_2"/>
    <property type="match status" value="1"/>
</dbReference>
<dbReference type="Gene3D" id="3.40.50.1000">
    <property type="entry name" value="HAD superfamily/HAD-like"/>
    <property type="match status" value="1"/>
</dbReference>
<comment type="caution">
    <text evidence="5">The sequence shown here is derived from an EMBL/GenBank/DDBJ whole genome shotgun (WGS) entry which is preliminary data.</text>
</comment>
<dbReference type="Gene3D" id="1.10.150.240">
    <property type="entry name" value="Putative phosphatase, domain 2"/>
    <property type="match status" value="1"/>
</dbReference>
<dbReference type="PANTHER" id="PTHR46193:SF9">
    <property type="entry name" value="HALOACID DEHALOGENASE-LIKE HYDROLASE DOMAIN-CONTAINING PROTEIN SGPP"/>
    <property type="match status" value="1"/>
</dbReference>
<organism evidence="5 6">
    <name type="scientific">Hungatella hathewayi WAL-18680</name>
    <dbReference type="NCBI Taxonomy" id="742737"/>
    <lineage>
        <taxon>Bacteria</taxon>
        <taxon>Bacillati</taxon>
        <taxon>Bacillota</taxon>
        <taxon>Clostridia</taxon>
        <taxon>Lachnospirales</taxon>
        <taxon>Lachnospiraceae</taxon>
        <taxon>Hungatella</taxon>
    </lineage>
</organism>
<dbReference type="PATRIC" id="fig|742737.3.peg.738"/>
<dbReference type="PRINTS" id="PR00413">
    <property type="entry name" value="HADHALOGNASE"/>
</dbReference>
<keyword evidence="3" id="KW-0479">Metal-binding</keyword>
<dbReference type="GO" id="GO:0003824">
    <property type="term" value="F:catalytic activity"/>
    <property type="evidence" value="ECO:0007669"/>
    <property type="project" value="UniProtKB-ARBA"/>
</dbReference>
<accession>G5IB64</accession>
<protein>
    <recommendedName>
        <fullName evidence="7">FCP1 homology domain-containing protein</fullName>
    </recommendedName>
</protein>
<comment type="similarity">
    <text evidence="2">Belongs to the HAD-like hydrolase superfamily. CbbY/CbbZ/Gph/YieH family.</text>
</comment>
<dbReference type="RefSeq" id="WP_006778727.1">
    <property type="nucleotide sequence ID" value="NZ_CP040506.1"/>
</dbReference>
<dbReference type="HOGENOM" id="CLU_045011_13_1_9"/>
<dbReference type="OrthoDB" id="9797743at2"/>
<dbReference type="InterPro" id="IPR041492">
    <property type="entry name" value="HAD_2"/>
</dbReference>
<keyword evidence="4" id="KW-0460">Magnesium</keyword>
<evidence type="ECO:0000313" key="5">
    <source>
        <dbReference type="EMBL" id="EHI61379.1"/>
    </source>
</evidence>
<evidence type="ECO:0000256" key="4">
    <source>
        <dbReference type="ARBA" id="ARBA00022842"/>
    </source>
</evidence>
<reference evidence="5 6" key="1">
    <citation type="submission" date="2011-08" db="EMBL/GenBank/DDBJ databases">
        <title>The Genome Sequence of Clostridium hathewayi WAL-18680.</title>
        <authorList>
            <consortium name="The Broad Institute Genome Sequencing Platform"/>
            <person name="Earl A."/>
            <person name="Ward D."/>
            <person name="Feldgarden M."/>
            <person name="Gevers D."/>
            <person name="Finegold S.M."/>
            <person name="Summanen P.H."/>
            <person name="Molitoris D.R."/>
            <person name="Song M."/>
            <person name="Daigneault M."/>
            <person name="Allen-Vercoe E."/>
            <person name="Young S.K."/>
            <person name="Zeng Q."/>
            <person name="Gargeya S."/>
            <person name="Fitzgerald M."/>
            <person name="Haas B."/>
            <person name="Abouelleil A."/>
            <person name="Alvarado L."/>
            <person name="Arachchi H.M."/>
            <person name="Berlin A."/>
            <person name="Brown A."/>
            <person name="Chapman S.B."/>
            <person name="Chen Z."/>
            <person name="Dunbar C."/>
            <person name="Freedman E."/>
            <person name="Gearin G."/>
            <person name="Gellesch M."/>
            <person name="Goldberg J."/>
            <person name="Griggs A."/>
            <person name="Gujja S."/>
            <person name="Heiman D."/>
            <person name="Howarth C."/>
            <person name="Larson L."/>
            <person name="Lui A."/>
            <person name="MacDonald P.J.P."/>
            <person name="Montmayeur A."/>
            <person name="Murphy C."/>
            <person name="Neiman D."/>
            <person name="Pearson M."/>
            <person name="Priest M."/>
            <person name="Roberts A."/>
            <person name="Saif S."/>
            <person name="Shea T."/>
            <person name="Shenoy N."/>
            <person name="Sisk P."/>
            <person name="Stolte C."/>
            <person name="Sykes S."/>
            <person name="Wortman J."/>
            <person name="Nusbaum C."/>
            <person name="Birren B."/>
        </authorList>
    </citation>
    <scope>NUCLEOTIDE SEQUENCE [LARGE SCALE GENOMIC DNA]</scope>
    <source>
        <strain evidence="5 6">WAL-18680</strain>
    </source>
</reference>
<dbReference type="NCBIfam" id="TIGR01509">
    <property type="entry name" value="HAD-SF-IA-v3"/>
    <property type="match status" value="1"/>
</dbReference>
<evidence type="ECO:0008006" key="7">
    <source>
        <dbReference type="Google" id="ProtNLM"/>
    </source>
</evidence>
<gene>
    <name evidence="5" type="ORF">HMPREF9473_00741</name>
</gene>
<dbReference type="AlphaFoldDB" id="G5IB64"/>
<dbReference type="SFLD" id="SFLDG01135">
    <property type="entry name" value="C1.5.6:_HAD__Beta-PGM__Phospha"/>
    <property type="match status" value="1"/>
</dbReference>
<dbReference type="InterPro" id="IPR023214">
    <property type="entry name" value="HAD_sf"/>
</dbReference>
<comment type="cofactor">
    <cofactor evidence="1">
        <name>Mg(2+)</name>
        <dbReference type="ChEBI" id="CHEBI:18420"/>
    </cofactor>
</comment>
<dbReference type="InterPro" id="IPR006439">
    <property type="entry name" value="HAD-SF_hydro_IA"/>
</dbReference>
<dbReference type="PANTHER" id="PTHR46193">
    <property type="entry name" value="6-PHOSPHOGLUCONATE PHOSPHATASE"/>
    <property type="match status" value="1"/>
</dbReference>
<name>G5IB64_9FIRM</name>
<proteinExistence type="inferred from homology"/>
<dbReference type="SFLD" id="SFLDS00003">
    <property type="entry name" value="Haloacid_Dehalogenase"/>
    <property type="match status" value="1"/>
</dbReference>
<evidence type="ECO:0000256" key="1">
    <source>
        <dbReference type="ARBA" id="ARBA00001946"/>
    </source>
</evidence>
<dbReference type="InterPro" id="IPR036412">
    <property type="entry name" value="HAD-like_sf"/>
</dbReference>
<keyword evidence="6" id="KW-1185">Reference proteome</keyword>